<sequence length="144" mass="15529">MLNPIGAIPVLIALTENYTKEERKHVIKRSIMVAGGVVIAFMFVGTYIFRGLGINLSDFEVAGGILLFKVAFDMIQGRTSNTKLTSAEEEDTLSREAVGVVPLGIPLLAGPGTITTTMIYFNLKSNGLDDQILVFLAVVLTIIV</sequence>
<dbReference type="PANTHER" id="PTHR33508">
    <property type="entry name" value="UPF0056 MEMBRANE PROTEIN YHCE"/>
    <property type="match status" value="1"/>
</dbReference>
<dbReference type="NCBIfam" id="TIGR00427">
    <property type="entry name" value="NAAT family transporter"/>
    <property type="match status" value="1"/>
</dbReference>
<keyword evidence="5 7" id="KW-1133">Transmembrane helix</keyword>
<comment type="caution">
    <text evidence="8">The sequence shown here is derived from an EMBL/GenBank/DDBJ whole genome shotgun (WGS) entry which is preliminary data.</text>
</comment>
<comment type="similarity">
    <text evidence="2">Belongs to the UPF0056 (MarC) family.</text>
</comment>
<evidence type="ECO:0000256" key="3">
    <source>
        <dbReference type="ARBA" id="ARBA00022475"/>
    </source>
</evidence>
<keyword evidence="6 7" id="KW-0472">Membrane</keyword>
<evidence type="ECO:0000256" key="7">
    <source>
        <dbReference type="SAM" id="Phobius"/>
    </source>
</evidence>
<evidence type="ECO:0000256" key="5">
    <source>
        <dbReference type="ARBA" id="ARBA00022989"/>
    </source>
</evidence>
<evidence type="ECO:0000256" key="2">
    <source>
        <dbReference type="ARBA" id="ARBA00009784"/>
    </source>
</evidence>
<dbReference type="GO" id="GO:0005886">
    <property type="term" value="C:plasma membrane"/>
    <property type="evidence" value="ECO:0007669"/>
    <property type="project" value="UniProtKB-SubCell"/>
</dbReference>
<dbReference type="Pfam" id="PF01914">
    <property type="entry name" value="MarC"/>
    <property type="match status" value="1"/>
</dbReference>
<dbReference type="PANTHER" id="PTHR33508:SF1">
    <property type="entry name" value="UPF0056 MEMBRANE PROTEIN YHCE"/>
    <property type="match status" value="1"/>
</dbReference>
<feature type="transmembrane region" description="Helical" evidence="7">
    <location>
        <begin position="30"/>
        <end position="49"/>
    </location>
</feature>
<keyword evidence="4 7" id="KW-0812">Transmembrane</keyword>
<reference evidence="8" key="1">
    <citation type="submission" date="2013-08" db="EMBL/GenBank/DDBJ databases">
        <authorList>
            <person name="Mendez C."/>
            <person name="Richter M."/>
            <person name="Ferrer M."/>
            <person name="Sanchez J."/>
        </authorList>
    </citation>
    <scope>NUCLEOTIDE SEQUENCE</scope>
</reference>
<keyword evidence="3" id="KW-1003">Cell membrane</keyword>
<gene>
    <name evidence="8" type="ORF">B2A_05444</name>
</gene>
<evidence type="ECO:0000256" key="4">
    <source>
        <dbReference type="ARBA" id="ARBA00022692"/>
    </source>
</evidence>
<proteinExistence type="inferred from homology"/>
<feature type="non-terminal residue" evidence="8">
    <location>
        <position position="144"/>
    </location>
</feature>
<reference evidence="8" key="2">
    <citation type="journal article" date="2014" name="ISME J.">
        <title>Microbial stratification in low pH oxic and suboxic macroscopic growths along an acid mine drainage.</title>
        <authorList>
            <person name="Mendez-Garcia C."/>
            <person name="Mesa V."/>
            <person name="Sprenger R.R."/>
            <person name="Richter M."/>
            <person name="Diez M.S."/>
            <person name="Solano J."/>
            <person name="Bargiela R."/>
            <person name="Golyshina O.V."/>
            <person name="Manteca A."/>
            <person name="Ramos J.L."/>
            <person name="Gallego J.R."/>
            <person name="Llorente I."/>
            <person name="Martins Dos Santos V.A."/>
            <person name="Jensen O.N."/>
            <person name="Pelaez A.I."/>
            <person name="Sanchez J."/>
            <person name="Ferrer M."/>
        </authorList>
    </citation>
    <scope>NUCLEOTIDE SEQUENCE</scope>
</reference>
<dbReference type="InterPro" id="IPR002771">
    <property type="entry name" value="Multi_antbiot-R_MarC"/>
</dbReference>
<accession>T1AH53</accession>
<dbReference type="AlphaFoldDB" id="T1AH53"/>
<evidence type="ECO:0000256" key="6">
    <source>
        <dbReference type="ARBA" id="ARBA00023136"/>
    </source>
</evidence>
<evidence type="ECO:0000313" key="8">
    <source>
        <dbReference type="EMBL" id="EQD55978.1"/>
    </source>
</evidence>
<evidence type="ECO:0000256" key="1">
    <source>
        <dbReference type="ARBA" id="ARBA00004651"/>
    </source>
</evidence>
<name>T1AH53_9ZZZZ</name>
<organism evidence="8">
    <name type="scientific">mine drainage metagenome</name>
    <dbReference type="NCBI Taxonomy" id="410659"/>
    <lineage>
        <taxon>unclassified sequences</taxon>
        <taxon>metagenomes</taxon>
        <taxon>ecological metagenomes</taxon>
    </lineage>
</organism>
<dbReference type="EMBL" id="AUZZ01003783">
    <property type="protein sequence ID" value="EQD55978.1"/>
    <property type="molecule type" value="Genomic_DNA"/>
</dbReference>
<comment type="subcellular location">
    <subcellularLocation>
        <location evidence="1">Cell membrane</location>
        <topology evidence="1">Multi-pass membrane protein</topology>
    </subcellularLocation>
</comment>
<protein>
    <submittedName>
        <fullName evidence="8">Multiple antibiotic resistance protein marC</fullName>
    </submittedName>
</protein>
<feature type="transmembrane region" description="Helical" evidence="7">
    <location>
        <begin position="103"/>
        <end position="123"/>
    </location>
</feature>